<dbReference type="EMBL" id="METM01000031">
    <property type="protein sequence ID" value="OGB89011.1"/>
    <property type="molecule type" value="Genomic_DNA"/>
</dbReference>
<dbReference type="Gene3D" id="1.20.120.330">
    <property type="entry name" value="Nucleotidyltransferases domain 2"/>
    <property type="match status" value="1"/>
</dbReference>
<accession>A0A1F4PZA8</accession>
<protein>
    <recommendedName>
        <fullName evidence="3">Nucleotidyltransferase</fullName>
    </recommendedName>
</protein>
<feature type="non-terminal residue" evidence="1">
    <location>
        <position position="1"/>
    </location>
</feature>
<evidence type="ECO:0000313" key="2">
    <source>
        <dbReference type="Proteomes" id="UP000178724"/>
    </source>
</evidence>
<dbReference type="InterPro" id="IPR010235">
    <property type="entry name" value="HepT"/>
</dbReference>
<evidence type="ECO:0000313" key="1">
    <source>
        <dbReference type="EMBL" id="OGB89011.1"/>
    </source>
</evidence>
<gene>
    <name evidence="1" type="ORF">A2625_04720</name>
</gene>
<name>A0A1F4PZA8_UNCSA</name>
<dbReference type="SUPFAM" id="SSF81593">
    <property type="entry name" value="Nucleotidyltransferase substrate binding subunit/domain"/>
    <property type="match status" value="1"/>
</dbReference>
<dbReference type="NCBIfam" id="TIGR01987">
    <property type="entry name" value="HI0074"/>
    <property type="match status" value="1"/>
</dbReference>
<dbReference type="Pfam" id="PF08780">
    <property type="entry name" value="NTase_sub_bind"/>
    <property type="match status" value="1"/>
</dbReference>
<dbReference type="Proteomes" id="UP000178724">
    <property type="component" value="Unassembled WGS sequence"/>
</dbReference>
<comment type="caution">
    <text evidence="1">The sequence shown here is derived from an EMBL/GenBank/DDBJ whole genome shotgun (WGS) entry which is preliminary data.</text>
</comment>
<evidence type="ECO:0008006" key="3">
    <source>
        <dbReference type="Google" id="ProtNLM"/>
    </source>
</evidence>
<proteinExistence type="predicted"/>
<sequence>FDEVLAQPESVIIRDSAIQRFEFTFELVWKTLKAYLEDKGEKDLFFPKDTIRSAFRAKLVEDDPLWLEMVDTRNETSHIYSEALAQKSYKKFSAYLPLIRKLIDKLS</sequence>
<organism evidence="1 2">
    <name type="scientific">candidate division WOR-1 bacterium RIFCSPHIGHO2_01_FULL_53_15</name>
    <dbReference type="NCBI Taxonomy" id="1802564"/>
    <lineage>
        <taxon>Bacteria</taxon>
        <taxon>Bacillati</taxon>
        <taxon>Saganbacteria</taxon>
    </lineage>
</organism>
<dbReference type="AlphaFoldDB" id="A0A1F4PZA8"/>
<reference evidence="1 2" key="1">
    <citation type="journal article" date="2016" name="Nat. Commun.">
        <title>Thousands of microbial genomes shed light on interconnected biogeochemical processes in an aquifer system.</title>
        <authorList>
            <person name="Anantharaman K."/>
            <person name="Brown C.T."/>
            <person name="Hug L.A."/>
            <person name="Sharon I."/>
            <person name="Castelle C.J."/>
            <person name="Probst A.J."/>
            <person name="Thomas B.C."/>
            <person name="Singh A."/>
            <person name="Wilkins M.J."/>
            <person name="Karaoz U."/>
            <person name="Brodie E.L."/>
            <person name="Williams K.H."/>
            <person name="Hubbard S.S."/>
            <person name="Banfield J.F."/>
        </authorList>
    </citation>
    <scope>NUCLEOTIDE SEQUENCE [LARGE SCALE GENOMIC DNA]</scope>
</reference>